<dbReference type="PRINTS" id="PR00123">
    <property type="entry name" value="ATPASEA"/>
</dbReference>
<keyword evidence="8 11" id="KW-0406">Ion transport</keyword>
<keyword evidence="10 11" id="KW-0066">ATP synthesis</keyword>
<dbReference type="Gene3D" id="1.20.120.220">
    <property type="entry name" value="ATP synthase, F0 complex, subunit A"/>
    <property type="match status" value="1"/>
</dbReference>
<keyword evidence="4 11" id="KW-0138">CF(0)</keyword>
<dbReference type="Proteomes" id="UP000184041">
    <property type="component" value="Unassembled WGS sequence"/>
</dbReference>
<dbReference type="RefSeq" id="WP_073060025.1">
    <property type="nucleotide sequence ID" value="NZ_FQUS01000004.1"/>
</dbReference>
<dbReference type="PANTHER" id="PTHR42823:SF3">
    <property type="entry name" value="ATP SYNTHASE SUBUNIT A, CHLOROPLASTIC"/>
    <property type="match status" value="1"/>
</dbReference>
<comment type="similarity">
    <text evidence="2 11 12">Belongs to the ATPase A chain family.</text>
</comment>
<sequence>MEIDIDQIIYWEWGFLKLNATLLFSWLVMLFMVGISIMITRKLTSKTGMSRGQALLESLVVLIEDQIEEATGEKAEKYLPFISTLFLFIVVSNTISVIPGFHAPTASLSTTAAFALCVFVAVPVYGISSAGLKNYLRFYIEPTPLMLPFNIIGELSRTLALAIRLFGNIMSGSLIVAILLSLTPLFFPVVMQAFGLLIGVIQAYVFAILALVYVASAGRIREQKDQSESNNNSYNHQTT</sequence>
<dbReference type="InterPro" id="IPR023011">
    <property type="entry name" value="ATP_synth_F0_asu_AS"/>
</dbReference>
<dbReference type="OrthoDB" id="9789241at2"/>
<evidence type="ECO:0000256" key="7">
    <source>
        <dbReference type="ARBA" id="ARBA00022989"/>
    </source>
</evidence>
<evidence type="ECO:0000256" key="3">
    <source>
        <dbReference type="ARBA" id="ARBA00022448"/>
    </source>
</evidence>
<evidence type="ECO:0000313" key="14">
    <source>
        <dbReference type="Proteomes" id="UP000184041"/>
    </source>
</evidence>
<comment type="subcellular location">
    <subcellularLocation>
        <location evidence="11 12">Cell membrane</location>
        <topology evidence="11 12">Multi-pass membrane protein</topology>
    </subcellularLocation>
    <subcellularLocation>
        <location evidence="1">Membrane</location>
        <topology evidence="1">Multi-pass membrane protein</topology>
    </subcellularLocation>
</comment>
<name>A0A1M4X8G0_9BACT</name>
<protein>
    <recommendedName>
        <fullName evidence="11 12">ATP synthase subunit a</fullName>
    </recommendedName>
    <alternativeName>
        <fullName evidence="11">ATP synthase F0 sector subunit a</fullName>
    </alternativeName>
    <alternativeName>
        <fullName evidence="11">F-ATPase subunit 6</fullName>
    </alternativeName>
</protein>
<keyword evidence="3 11" id="KW-0813">Transport</keyword>
<dbReference type="InterPro" id="IPR000568">
    <property type="entry name" value="ATP_synth_F0_asu"/>
</dbReference>
<organism evidence="13 14">
    <name type="scientific">Fodinibius roseus</name>
    <dbReference type="NCBI Taxonomy" id="1194090"/>
    <lineage>
        <taxon>Bacteria</taxon>
        <taxon>Pseudomonadati</taxon>
        <taxon>Balneolota</taxon>
        <taxon>Balneolia</taxon>
        <taxon>Balneolales</taxon>
        <taxon>Balneolaceae</taxon>
        <taxon>Fodinibius</taxon>
    </lineage>
</organism>
<feature type="transmembrane region" description="Helical" evidence="11">
    <location>
        <begin position="20"/>
        <end position="39"/>
    </location>
</feature>
<keyword evidence="14" id="KW-1185">Reference proteome</keyword>
<dbReference type="NCBIfam" id="NF004481">
    <property type="entry name" value="PRK05815.2-3"/>
    <property type="match status" value="1"/>
</dbReference>
<dbReference type="GO" id="GO:0005886">
    <property type="term" value="C:plasma membrane"/>
    <property type="evidence" value="ECO:0007669"/>
    <property type="project" value="UniProtKB-SubCell"/>
</dbReference>
<gene>
    <name evidence="11" type="primary">atpB</name>
    <name evidence="13" type="ORF">SAMN05443144_10456</name>
</gene>
<accession>A0A1M4X8G0</accession>
<dbReference type="PROSITE" id="PS00449">
    <property type="entry name" value="ATPASE_A"/>
    <property type="match status" value="1"/>
</dbReference>
<dbReference type="AlphaFoldDB" id="A0A1M4X8G0"/>
<dbReference type="InterPro" id="IPR045082">
    <property type="entry name" value="ATP_syn_F0_a_bact/chloroplast"/>
</dbReference>
<evidence type="ECO:0000256" key="10">
    <source>
        <dbReference type="ARBA" id="ARBA00023310"/>
    </source>
</evidence>
<comment type="function">
    <text evidence="11 12">Key component of the proton channel; it plays a direct role in the translocation of protons across the membrane.</text>
</comment>
<dbReference type="NCBIfam" id="TIGR03306">
    <property type="entry name" value="altF1_A"/>
    <property type="match status" value="1"/>
</dbReference>
<dbReference type="InterPro" id="IPR035908">
    <property type="entry name" value="F0_ATP_A_sf"/>
</dbReference>
<dbReference type="NCBIfam" id="TIGR01131">
    <property type="entry name" value="ATP_synt_6_or_A"/>
    <property type="match status" value="1"/>
</dbReference>
<dbReference type="STRING" id="1194090.SAMN05443144_10456"/>
<feature type="transmembrane region" description="Helical" evidence="11">
    <location>
        <begin position="193"/>
        <end position="214"/>
    </location>
</feature>
<feature type="transmembrane region" description="Helical" evidence="11">
    <location>
        <begin position="78"/>
        <end position="101"/>
    </location>
</feature>
<feature type="transmembrane region" description="Helical" evidence="11">
    <location>
        <begin position="107"/>
        <end position="127"/>
    </location>
</feature>
<evidence type="ECO:0000256" key="12">
    <source>
        <dbReference type="RuleBase" id="RU000483"/>
    </source>
</evidence>
<evidence type="ECO:0000256" key="11">
    <source>
        <dbReference type="HAMAP-Rule" id="MF_01393"/>
    </source>
</evidence>
<evidence type="ECO:0000256" key="8">
    <source>
        <dbReference type="ARBA" id="ARBA00023065"/>
    </source>
</evidence>
<keyword evidence="6 11" id="KW-0375">Hydrogen ion transport</keyword>
<keyword evidence="7 11" id="KW-1133">Transmembrane helix</keyword>
<feature type="transmembrane region" description="Helical" evidence="11">
    <location>
        <begin position="165"/>
        <end position="187"/>
    </location>
</feature>
<evidence type="ECO:0000256" key="2">
    <source>
        <dbReference type="ARBA" id="ARBA00006810"/>
    </source>
</evidence>
<keyword evidence="11" id="KW-1003">Cell membrane</keyword>
<evidence type="ECO:0000256" key="9">
    <source>
        <dbReference type="ARBA" id="ARBA00023136"/>
    </source>
</evidence>
<dbReference type="EMBL" id="FQUS01000004">
    <property type="protein sequence ID" value="SHE89764.1"/>
    <property type="molecule type" value="Genomic_DNA"/>
</dbReference>
<dbReference type="HAMAP" id="MF_01393">
    <property type="entry name" value="ATP_synth_a_bact"/>
    <property type="match status" value="1"/>
</dbReference>
<dbReference type="SUPFAM" id="SSF81336">
    <property type="entry name" value="F1F0 ATP synthase subunit A"/>
    <property type="match status" value="1"/>
</dbReference>
<evidence type="ECO:0000256" key="4">
    <source>
        <dbReference type="ARBA" id="ARBA00022547"/>
    </source>
</evidence>
<dbReference type="GO" id="GO:0046933">
    <property type="term" value="F:proton-transporting ATP synthase activity, rotational mechanism"/>
    <property type="evidence" value="ECO:0007669"/>
    <property type="project" value="UniProtKB-UniRule"/>
</dbReference>
<keyword evidence="5 11" id="KW-0812">Transmembrane</keyword>
<dbReference type="InterPro" id="IPR017692">
    <property type="entry name" value="Alt_ATP_synth_F0_Asu"/>
</dbReference>
<dbReference type="GO" id="GO:0042777">
    <property type="term" value="P:proton motive force-driven plasma membrane ATP synthesis"/>
    <property type="evidence" value="ECO:0007669"/>
    <property type="project" value="TreeGrafter"/>
</dbReference>
<evidence type="ECO:0000256" key="1">
    <source>
        <dbReference type="ARBA" id="ARBA00004141"/>
    </source>
</evidence>
<evidence type="ECO:0000256" key="5">
    <source>
        <dbReference type="ARBA" id="ARBA00022692"/>
    </source>
</evidence>
<reference evidence="13 14" key="1">
    <citation type="submission" date="2016-11" db="EMBL/GenBank/DDBJ databases">
        <authorList>
            <person name="Jaros S."/>
            <person name="Januszkiewicz K."/>
            <person name="Wedrychowicz H."/>
        </authorList>
    </citation>
    <scope>NUCLEOTIDE SEQUENCE [LARGE SCALE GENOMIC DNA]</scope>
    <source>
        <strain evidence="13 14">DSM 21986</strain>
    </source>
</reference>
<dbReference type="GO" id="GO:0045259">
    <property type="term" value="C:proton-transporting ATP synthase complex"/>
    <property type="evidence" value="ECO:0007669"/>
    <property type="project" value="UniProtKB-KW"/>
</dbReference>
<dbReference type="PANTHER" id="PTHR42823">
    <property type="entry name" value="ATP SYNTHASE SUBUNIT A, CHLOROPLASTIC"/>
    <property type="match status" value="1"/>
</dbReference>
<keyword evidence="9 11" id="KW-0472">Membrane</keyword>
<evidence type="ECO:0000313" key="13">
    <source>
        <dbReference type="EMBL" id="SHE89764.1"/>
    </source>
</evidence>
<dbReference type="CDD" id="cd00310">
    <property type="entry name" value="ATP-synt_Fo_a_6"/>
    <property type="match status" value="1"/>
</dbReference>
<evidence type="ECO:0000256" key="6">
    <source>
        <dbReference type="ARBA" id="ARBA00022781"/>
    </source>
</evidence>
<proteinExistence type="inferred from homology"/>
<dbReference type="Pfam" id="PF00119">
    <property type="entry name" value="ATP-synt_A"/>
    <property type="match status" value="1"/>
</dbReference>